<sequence length="96" mass="11091">METLSRREEEALFKATKARALKECDVVVKEFANCASGRYFSVIWACKDKLKAMQACVYQYTNPDNMDQLRAEYIRLRRDKGVTLDMGPKENNSPYA</sequence>
<accession>A0A0C3QMC9</accession>
<protein>
    <recommendedName>
        <fullName evidence="3">COX assembly mitochondrial protein</fullName>
    </recommendedName>
</protein>
<gene>
    <name evidence="4" type="ORF">M407DRAFT_240735</name>
</gene>
<keyword evidence="5" id="KW-1185">Reference proteome</keyword>
<comment type="subcellular location">
    <subcellularLocation>
        <location evidence="3">Mitochondrion inner membrane</location>
    </subcellularLocation>
</comment>
<dbReference type="GO" id="GO:0005743">
    <property type="term" value="C:mitochondrial inner membrane"/>
    <property type="evidence" value="ECO:0007669"/>
    <property type="project" value="UniProtKB-SubCell"/>
</dbReference>
<reference evidence="5" key="2">
    <citation type="submission" date="2015-01" db="EMBL/GenBank/DDBJ databases">
        <title>Evolutionary Origins and Diversification of the Mycorrhizal Mutualists.</title>
        <authorList>
            <consortium name="DOE Joint Genome Institute"/>
            <consortium name="Mycorrhizal Genomics Consortium"/>
            <person name="Kohler A."/>
            <person name="Kuo A."/>
            <person name="Nagy L.G."/>
            <person name="Floudas D."/>
            <person name="Copeland A."/>
            <person name="Barry K.W."/>
            <person name="Cichocki N."/>
            <person name="Veneault-Fourrey C."/>
            <person name="LaButti K."/>
            <person name="Lindquist E.A."/>
            <person name="Lipzen A."/>
            <person name="Lundell T."/>
            <person name="Morin E."/>
            <person name="Murat C."/>
            <person name="Riley R."/>
            <person name="Ohm R."/>
            <person name="Sun H."/>
            <person name="Tunlid A."/>
            <person name="Henrissat B."/>
            <person name="Grigoriev I.V."/>
            <person name="Hibbett D.S."/>
            <person name="Martin F."/>
        </authorList>
    </citation>
    <scope>NUCLEOTIDE SEQUENCE [LARGE SCALE GENOMIC DNA]</scope>
    <source>
        <strain evidence="5">MUT 4182</strain>
    </source>
</reference>
<evidence type="ECO:0000313" key="4">
    <source>
        <dbReference type="EMBL" id="KIO34100.1"/>
    </source>
</evidence>
<evidence type="ECO:0000256" key="1">
    <source>
        <dbReference type="ARBA" id="ARBA00007347"/>
    </source>
</evidence>
<comment type="function">
    <text evidence="3">Required for mitochondrial cytochrome c oxidase (COX) assembly and respiration.</text>
</comment>
<name>A0A0C3QMC9_9AGAM</name>
<dbReference type="EMBL" id="KN822944">
    <property type="protein sequence ID" value="KIO34100.1"/>
    <property type="molecule type" value="Genomic_DNA"/>
</dbReference>
<organism evidence="4 5">
    <name type="scientific">Tulasnella calospora MUT 4182</name>
    <dbReference type="NCBI Taxonomy" id="1051891"/>
    <lineage>
        <taxon>Eukaryota</taxon>
        <taxon>Fungi</taxon>
        <taxon>Dikarya</taxon>
        <taxon>Basidiomycota</taxon>
        <taxon>Agaricomycotina</taxon>
        <taxon>Agaricomycetes</taxon>
        <taxon>Cantharellales</taxon>
        <taxon>Tulasnellaceae</taxon>
        <taxon>Tulasnella</taxon>
    </lineage>
</organism>
<dbReference type="STRING" id="1051891.A0A0C3QMC9"/>
<dbReference type="InterPro" id="IPR013892">
    <property type="entry name" value="Cyt_c_biogenesis_Cmc1-like"/>
</dbReference>
<keyword evidence="3" id="KW-0472">Membrane</keyword>
<keyword evidence="2" id="KW-1015">Disulfide bond</keyword>
<dbReference type="PANTHER" id="PTHR22977:SF5">
    <property type="entry name" value="COX ASSEMBLY MITOCHONDRIAL PROTEIN HOMOLOG"/>
    <property type="match status" value="1"/>
</dbReference>
<evidence type="ECO:0000313" key="5">
    <source>
        <dbReference type="Proteomes" id="UP000054248"/>
    </source>
</evidence>
<dbReference type="Pfam" id="PF08583">
    <property type="entry name" value="Cmc1"/>
    <property type="match status" value="1"/>
</dbReference>
<keyword evidence="3" id="KW-0999">Mitochondrion inner membrane</keyword>
<evidence type="ECO:0000256" key="2">
    <source>
        <dbReference type="ARBA" id="ARBA00023157"/>
    </source>
</evidence>
<dbReference type="PANTHER" id="PTHR22977">
    <property type="entry name" value="COX ASSEMBLY MITOCHONDRIAL PROTEIN"/>
    <property type="match status" value="1"/>
</dbReference>
<dbReference type="HOGENOM" id="CLU_142621_2_0_1"/>
<keyword evidence="3" id="KW-0496">Mitochondrion</keyword>
<proteinExistence type="inferred from homology"/>
<dbReference type="Proteomes" id="UP000054248">
    <property type="component" value="Unassembled WGS sequence"/>
</dbReference>
<comment type="similarity">
    <text evidence="1 3">Belongs to the CMC family.</text>
</comment>
<dbReference type="AlphaFoldDB" id="A0A0C3QMC9"/>
<reference evidence="4 5" key="1">
    <citation type="submission" date="2014-04" db="EMBL/GenBank/DDBJ databases">
        <authorList>
            <consortium name="DOE Joint Genome Institute"/>
            <person name="Kuo A."/>
            <person name="Girlanda M."/>
            <person name="Perotto S."/>
            <person name="Kohler A."/>
            <person name="Nagy L.G."/>
            <person name="Floudas D."/>
            <person name="Copeland A."/>
            <person name="Barry K.W."/>
            <person name="Cichocki N."/>
            <person name="Veneault-Fourrey C."/>
            <person name="LaButti K."/>
            <person name="Lindquist E.A."/>
            <person name="Lipzen A."/>
            <person name="Lundell T."/>
            <person name="Morin E."/>
            <person name="Murat C."/>
            <person name="Sun H."/>
            <person name="Tunlid A."/>
            <person name="Henrissat B."/>
            <person name="Grigoriev I.V."/>
            <person name="Hibbett D.S."/>
            <person name="Martin F."/>
            <person name="Nordberg H.P."/>
            <person name="Cantor M.N."/>
            <person name="Hua S.X."/>
        </authorList>
    </citation>
    <scope>NUCLEOTIDE SEQUENCE [LARGE SCALE GENOMIC DNA]</scope>
    <source>
        <strain evidence="4 5">MUT 4182</strain>
    </source>
</reference>
<evidence type="ECO:0000256" key="3">
    <source>
        <dbReference type="RuleBase" id="RU364104"/>
    </source>
</evidence>
<keyword evidence="3" id="KW-0143">Chaperone</keyword>
<dbReference type="OrthoDB" id="6224010at2759"/>